<dbReference type="AlphaFoldDB" id="A0A2D4IJT1"/>
<name>A0A2D4IJT1_MICLE</name>
<sequence>MAPTTDLHVQLPVQPKKTLKEYLMHHEHNQKQVLLEIKRNLIAIVKCLYPIDISQNLRLSCLFPFSSENLHVSIVKCIKNHEQLRSAAKGSFIVDYNQQSCGFLVF</sequence>
<accession>A0A2D4IJT1</accession>
<reference evidence="1" key="1">
    <citation type="submission" date="2017-07" db="EMBL/GenBank/DDBJ databases">
        <authorList>
            <person name="Mikheyev A."/>
            <person name="Grau M."/>
        </authorList>
    </citation>
    <scope>NUCLEOTIDE SEQUENCE</scope>
    <source>
        <tissue evidence="1">Venom_gland</tissue>
    </source>
</reference>
<proteinExistence type="predicted"/>
<evidence type="ECO:0000313" key="1">
    <source>
        <dbReference type="EMBL" id="LAA84501.1"/>
    </source>
</evidence>
<organism evidence="1">
    <name type="scientific">Micrurus lemniscatus lemniscatus</name>
    <dbReference type="NCBI Taxonomy" id="129467"/>
    <lineage>
        <taxon>Eukaryota</taxon>
        <taxon>Metazoa</taxon>
        <taxon>Chordata</taxon>
        <taxon>Craniata</taxon>
        <taxon>Vertebrata</taxon>
        <taxon>Euteleostomi</taxon>
        <taxon>Lepidosauria</taxon>
        <taxon>Squamata</taxon>
        <taxon>Bifurcata</taxon>
        <taxon>Unidentata</taxon>
        <taxon>Episquamata</taxon>
        <taxon>Toxicofera</taxon>
        <taxon>Serpentes</taxon>
        <taxon>Colubroidea</taxon>
        <taxon>Elapidae</taxon>
        <taxon>Elapinae</taxon>
        <taxon>Micrurus</taxon>
    </lineage>
</organism>
<dbReference type="EMBL" id="IACK01104603">
    <property type="protein sequence ID" value="LAA84501.1"/>
    <property type="molecule type" value="Transcribed_RNA"/>
</dbReference>
<protein>
    <submittedName>
        <fullName evidence="1">Uncharacterized protein</fullName>
    </submittedName>
</protein>
<reference evidence="1" key="2">
    <citation type="submission" date="2017-11" db="EMBL/GenBank/DDBJ databases">
        <title>Coralsnake Venomics: Analyses of Venom Gland Transcriptomes and Proteomes of Six Brazilian Taxa.</title>
        <authorList>
            <person name="Aird S.D."/>
            <person name="Jorge da Silva N."/>
            <person name="Qiu L."/>
            <person name="Villar-Briones A."/>
            <person name="Aparecida-Saddi V."/>
            <person name="Campos-Telles M.P."/>
            <person name="Grau M."/>
            <person name="Mikheyev A.S."/>
        </authorList>
    </citation>
    <scope>NUCLEOTIDE SEQUENCE</scope>
    <source>
        <tissue evidence="1">Venom_gland</tissue>
    </source>
</reference>